<feature type="domain" description="LytR/CpsA/Psr regulator C-terminal" evidence="3">
    <location>
        <begin position="305"/>
        <end position="395"/>
    </location>
</feature>
<dbReference type="PANTHER" id="PTHR33392">
    <property type="entry name" value="POLYISOPRENYL-TEICHOIC ACID--PEPTIDOGLYCAN TEICHOIC ACID TRANSFERASE TAGU"/>
    <property type="match status" value="1"/>
</dbReference>
<dbReference type="InterPro" id="IPR027381">
    <property type="entry name" value="LytR/CpsA/Psr_C"/>
</dbReference>
<protein>
    <submittedName>
        <fullName evidence="4">LCP family protein</fullName>
    </submittedName>
</protein>
<name>A0A8J7TKP0_9BACT</name>
<proteinExistence type="inferred from homology"/>
<organism evidence="4 5">
    <name type="scientific">Candidatus Obscuribacter phosphatis</name>
    <dbReference type="NCBI Taxonomy" id="1906157"/>
    <lineage>
        <taxon>Bacteria</taxon>
        <taxon>Bacillati</taxon>
        <taxon>Candidatus Melainabacteria</taxon>
        <taxon>Candidatus Obscuribacterales</taxon>
        <taxon>Candidatus Obscuribacteraceae</taxon>
        <taxon>Candidatus Obscuribacter</taxon>
    </lineage>
</organism>
<evidence type="ECO:0000313" key="5">
    <source>
        <dbReference type="Proteomes" id="UP000664277"/>
    </source>
</evidence>
<evidence type="ECO:0000256" key="1">
    <source>
        <dbReference type="ARBA" id="ARBA00006068"/>
    </source>
</evidence>
<evidence type="ECO:0000259" key="3">
    <source>
        <dbReference type="Pfam" id="PF13399"/>
    </source>
</evidence>
<comment type="caution">
    <text evidence="4">The sequence shown here is derived from an EMBL/GenBank/DDBJ whole genome shotgun (WGS) entry which is preliminary data.</text>
</comment>
<dbReference type="Pfam" id="PF13399">
    <property type="entry name" value="LytR_C"/>
    <property type="match status" value="1"/>
</dbReference>
<gene>
    <name evidence="4" type="ORF">J0M35_01300</name>
</gene>
<accession>A0A8J7TKP0</accession>
<evidence type="ECO:0000313" key="4">
    <source>
        <dbReference type="EMBL" id="MBN8658970.1"/>
    </source>
</evidence>
<dbReference type="InterPro" id="IPR004474">
    <property type="entry name" value="LytR_CpsA_psr"/>
</dbReference>
<dbReference type="Proteomes" id="UP000664277">
    <property type="component" value="Unassembled WGS sequence"/>
</dbReference>
<dbReference type="AlphaFoldDB" id="A0A8J7TKP0"/>
<dbReference type="NCBIfam" id="TIGR00350">
    <property type="entry name" value="lytR_cpsA_psr"/>
    <property type="match status" value="1"/>
</dbReference>
<dbReference type="EMBL" id="JAFLCK010000001">
    <property type="protein sequence ID" value="MBN8658970.1"/>
    <property type="molecule type" value="Genomic_DNA"/>
</dbReference>
<dbReference type="PANTHER" id="PTHR33392:SF6">
    <property type="entry name" value="POLYISOPRENYL-TEICHOIC ACID--PEPTIDOGLYCAN TEICHOIC ACID TRANSFERASE TAGU"/>
    <property type="match status" value="1"/>
</dbReference>
<dbReference type="Pfam" id="PF03816">
    <property type="entry name" value="LytR_cpsA_psr"/>
    <property type="match status" value="1"/>
</dbReference>
<comment type="similarity">
    <text evidence="1">Belongs to the LytR/CpsA/Psr (LCP) family.</text>
</comment>
<reference evidence="4" key="1">
    <citation type="submission" date="2021-02" db="EMBL/GenBank/DDBJ databases">
        <title>Genome-Resolved Metagenomics of a Microbial Community Performing Photosynthetic Biological Nutrient Removal.</title>
        <authorList>
            <person name="Mcdaniel E.A."/>
        </authorList>
    </citation>
    <scope>NUCLEOTIDE SEQUENCE</scope>
    <source>
        <strain evidence="4">UWPOB_OBS1</strain>
    </source>
</reference>
<dbReference type="InterPro" id="IPR050922">
    <property type="entry name" value="LytR/CpsA/Psr_CW_biosynth"/>
</dbReference>
<dbReference type="Gene3D" id="3.40.630.190">
    <property type="entry name" value="LCP protein"/>
    <property type="match status" value="1"/>
</dbReference>
<sequence>MKLSNWLFIFLACALMGVLGAYVYVSVSKPQLMPPQLRIATLRKPTTILMLGTDVVYSDSGRRLKADKDAFTGRSDTIMVGRLDPLANTLRVISIPRDTLVDIPGNGTQKINAANAIGGPDLAKATISNFLDTPIEHYVVLNVHGLVDLVNELGGITVEVPKRMQYMDWTAKLKIDLEPGVHTLTGNQAMGFVRFRHDALGDIGRVQRQEIFLRAVLDKALKPESWKHIPKLIEIAQNYISTDLSAQEILEMANFVRGVPKSNQLLTMMPGNFSPGGDWAVERSDVRRMVARLMGANFIETTRDSIRVSIGNCSSTEGMGFKLAKILGSKGYKNVIVQKRMLELSDSLKRTRIVAQKANPEDASLVKSDLGNIGDVVNASVGDIESSVTIMIGDDLVEKILTIEADSSTREGGSKSASGASP</sequence>
<evidence type="ECO:0000259" key="2">
    <source>
        <dbReference type="Pfam" id="PF03816"/>
    </source>
</evidence>
<feature type="domain" description="Cell envelope-related transcriptional attenuator" evidence="2">
    <location>
        <begin position="74"/>
        <end position="220"/>
    </location>
</feature>